<evidence type="ECO:0000313" key="2">
    <source>
        <dbReference type="EMBL" id="SHL36812.1"/>
    </source>
</evidence>
<dbReference type="EMBL" id="BJXU01000016">
    <property type="protein sequence ID" value="GEN22562.1"/>
    <property type="molecule type" value="Genomic_DNA"/>
</dbReference>
<dbReference type="AlphaFoldDB" id="A0A1M7A221"/>
<protein>
    <submittedName>
        <fullName evidence="2">Uncharacterized protein</fullName>
    </submittedName>
</protein>
<gene>
    <name evidence="1" type="ORF">HCU01_05110</name>
    <name evidence="2" type="ORF">SAMN05660971_00331</name>
</gene>
<evidence type="ECO:0000313" key="4">
    <source>
        <dbReference type="Proteomes" id="UP000321726"/>
    </source>
</evidence>
<reference evidence="2 3" key="1">
    <citation type="submission" date="2016-11" db="EMBL/GenBank/DDBJ databases">
        <authorList>
            <person name="Jaros S."/>
            <person name="Januszkiewicz K."/>
            <person name="Wedrychowicz H."/>
        </authorList>
    </citation>
    <scope>NUCLEOTIDE SEQUENCE [LARGE SCALE GENOMIC DNA]</scope>
    <source>
        <strain evidence="2 3">DSM 4740</strain>
    </source>
</reference>
<accession>A0A1M7A221</accession>
<dbReference type="STRING" id="44933.SAMN05660971_00331"/>
<evidence type="ECO:0000313" key="1">
    <source>
        <dbReference type="EMBL" id="GEN22562.1"/>
    </source>
</evidence>
<sequence length="115" mass="12472">MSAARSDNTHHTEGRPRRVNTRWWLAGLLVGCLLPAGLIQAESPRATQRLVQICIMAPAMIRARTVLKACRRQLVSHPVVAASRRLAAATIIRAPLLRAVAALDVVSRRGPPSLA</sequence>
<organism evidence="2 3">
    <name type="scientific">Halomonas cupida</name>
    <dbReference type="NCBI Taxonomy" id="44933"/>
    <lineage>
        <taxon>Bacteria</taxon>
        <taxon>Pseudomonadati</taxon>
        <taxon>Pseudomonadota</taxon>
        <taxon>Gammaproteobacteria</taxon>
        <taxon>Oceanospirillales</taxon>
        <taxon>Halomonadaceae</taxon>
        <taxon>Halomonas</taxon>
    </lineage>
</organism>
<dbReference type="Proteomes" id="UP000184123">
    <property type="component" value="Unassembled WGS sequence"/>
</dbReference>
<reference evidence="1 4" key="2">
    <citation type="submission" date="2019-07" db="EMBL/GenBank/DDBJ databases">
        <title>Whole genome shotgun sequence of Halomonas cupida NBRC 102219.</title>
        <authorList>
            <person name="Hosoyama A."/>
            <person name="Uohara A."/>
            <person name="Ohji S."/>
            <person name="Ichikawa N."/>
        </authorList>
    </citation>
    <scope>NUCLEOTIDE SEQUENCE [LARGE SCALE GENOMIC DNA]</scope>
    <source>
        <strain evidence="1 4">NBRC 102219</strain>
    </source>
</reference>
<dbReference type="OrthoDB" id="6170590at2"/>
<proteinExistence type="predicted"/>
<dbReference type="RefSeq" id="WP_073433276.1">
    <property type="nucleotide sequence ID" value="NZ_BJXU01000016.1"/>
</dbReference>
<evidence type="ECO:0000313" key="3">
    <source>
        <dbReference type="Proteomes" id="UP000184123"/>
    </source>
</evidence>
<dbReference type="EMBL" id="FRCA01000001">
    <property type="protein sequence ID" value="SHL36812.1"/>
    <property type="molecule type" value="Genomic_DNA"/>
</dbReference>
<dbReference type="Proteomes" id="UP000321726">
    <property type="component" value="Unassembled WGS sequence"/>
</dbReference>
<keyword evidence="4" id="KW-1185">Reference proteome</keyword>
<name>A0A1M7A221_9GAMM</name>